<dbReference type="Proteomes" id="UP000176512">
    <property type="component" value="Unassembled WGS sequence"/>
</dbReference>
<evidence type="ECO:0000256" key="2">
    <source>
        <dbReference type="ARBA" id="ARBA00022723"/>
    </source>
</evidence>
<proteinExistence type="inferred from homology"/>
<sequence length="126" mass="13576">MASFKKLYDQASALAKPRELTHNSEFGDVGASLLAGNGKQYSGASLDGACGIGTCAEHAAILDMLKEGESKIIEVVAVNDKEAVLPPCGRCRELMMQVNKDNSDTLVHLPNNDAKKLGDIFSNYWF</sequence>
<dbReference type="GO" id="GO:0072527">
    <property type="term" value="P:pyrimidine-containing compound metabolic process"/>
    <property type="evidence" value="ECO:0007669"/>
    <property type="project" value="UniProtKB-ARBA"/>
</dbReference>
<dbReference type="AlphaFoldDB" id="A0A1G1YNY5"/>
<dbReference type="InterPro" id="IPR016193">
    <property type="entry name" value="Cytidine_deaminase-like"/>
</dbReference>
<evidence type="ECO:0000313" key="6">
    <source>
        <dbReference type="EMBL" id="OGY53999.1"/>
    </source>
</evidence>
<evidence type="ECO:0000259" key="5">
    <source>
        <dbReference type="Pfam" id="PF00383"/>
    </source>
</evidence>
<organism evidence="6 7">
    <name type="scientific">Candidatus Buchananbacteria bacterium RIFCSPLOWO2_01_FULL_46_12</name>
    <dbReference type="NCBI Taxonomy" id="1797546"/>
    <lineage>
        <taxon>Bacteria</taxon>
        <taxon>Candidatus Buchananiibacteriota</taxon>
    </lineage>
</organism>
<dbReference type="InterPro" id="IPR002125">
    <property type="entry name" value="CMP_dCMP_dom"/>
</dbReference>
<dbReference type="Pfam" id="PF00383">
    <property type="entry name" value="dCMP_cyt_deam_1"/>
    <property type="match status" value="1"/>
</dbReference>
<evidence type="ECO:0000256" key="1">
    <source>
        <dbReference type="ARBA" id="ARBA00006576"/>
    </source>
</evidence>
<protein>
    <recommendedName>
        <fullName evidence="5">CMP/dCMP-type deaminase domain-containing protein</fullName>
    </recommendedName>
</protein>
<name>A0A1G1YNY5_9BACT</name>
<dbReference type="GO" id="GO:0004126">
    <property type="term" value="F:cytidine deaminase activity"/>
    <property type="evidence" value="ECO:0007669"/>
    <property type="project" value="UniProtKB-ARBA"/>
</dbReference>
<dbReference type="PANTHER" id="PTHR11644:SF2">
    <property type="entry name" value="CYTIDINE DEAMINASE"/>
    <property type="match status" value="1"/>
</dbReference>
<keyword evidence="4" id="KW-0862">Zinc</keyword>
<evidence type="ECO:0000256" key="4">
    <source>
        <dbReference type="ARBA" id="ARBA00022833"/>
    </source>
</evidence>
<gene>
    <name evidence="6" type="ORF">A3A24_03215</name>
</gene>
<evidence type="ECO:0000313" key="7">
    <source>
        <dbReference type="Proteomes" id="UP000176512"/>
    </source>
</evidence>
<evidence type="ECO:0000256" key="3">
    <source>
        <dbReference type="ARBA" id="ARBA00022801"/>
    </source>
</evidence>
<reference evidence="6 7" key="1">
    <citation type="journal article" date="2016" name="Nat. Commun.">
        <title>Thousands of microbial genomes shed light on interconnected biogeochemical processes in an aquifer system.</title>
        <authorList>
            <person name="Anantharaman K."/>
            <person name="Brown C.T."/>
            <person name="Hug L.A."/>
            <person name="Sharon I."/>
            <person name="Castelle C.J."/>
            <person name="Probst A.J."/>
            <person name="Thomas B.C."/>
            <person name="Singh A."/>
            <person name="Wilkins M.J."/>
            <person name="Karaoz U."/>
            <person name="Brodie E.L."/>
            <person name="Williams K.H."/>
            <person name="Hubbard S.S."/>
            <person name="Banfield J.F."/>
        </authorList>
    </citation>
    <scope>NUCLEOTIDE SEQUENCE [LARGE SCALE GENOMIC DNA]</scope>
</reference>
<dbReference type="SUPFAM" id="SSF53927">
    <property type="entry name" value="Cytidine deaminase-like"/>
    <property type="match status" value="1"/>
</dbReference>
<comment type="similarity">
    <text evidence="1">Belongs to the cytidine and deoxycytidylate deaminase family.</text>
</comment>
<dbReference type="CDD" id="cd01283">
    <property type="entry name" value="cytidine_deaminase"/>
    <property type="match status" value="1"/>
</dbReference>
<keyword evidence="3" id="KW-0378">Hydrolase</keyword>
<comment type="caution">
    <text evidence="6">The sequence shown here is derived from an EMBL/GenBank/DDBJ whole genome shotgun (WGS) entry which is preliminary data.</text>
</comment>
<dbReference type="GO" id="GO:0008270">
    <property type="term" value="F:zinc ion binding"/>
    <property type="evidence" value="ECO:0007669"/>
    <property type="project" value="InterPro"/>
</dbReference>
<dbReference type="GO" id="GO:0055086">
    <property type="term" value="P:nucleobase-containing small molecule metabolic process"/>
    <property type="evidence" value="ECO:0007669"/>
    <property type="project" value="UniProtKB-ARBA"/>
</dbReference>
<dbReference type="Gene3D" id="3.40.140.10">
    <property type="entry name" value="Cytidine Deaminase, domain 2"/>
    <property type="match status" value="1"/>
</dbReference>
<dbReference type="PROSITE" id="PS00903">
    <property type="entry name" value="CYT_DCMP_DEAMINASES_1"/>
    <property type="match status" value="1"/>
</dbReference>
<dbReference type="GO" id="GO:0042802">
    <property type="term" value="F:identical protein binding"/>
    <property type="evidence" value="ECO:0007669"/>
    <property type="project" value="UniProtKB-ARBA"/>
</dbReference>
<dbReference type="GO" id="GO:0005829">
    <property type="term" value="C:cytosol"/>
    <property type="evidence" value="ECO:0007669"/>
    <property type="project" value="TreeGrafter"/>
</dbReference>
<dbReference type="InterPro" id="IPR050202">
    <property type="entry name" value="Cyt/Deoxycyt_deaminase"/>
</dbReference>
<dbReference type="PANTHER" id="PTHR11644">
    <property type="entry name" value="CYTIDINE DEAMINASE"/>
    <property type="match status" value="1"/>
</dbReference>
<dbReference type="InterPro" id="IPR016192">
    <property type="entry name" value="APOBEC/CMP_deaminase_Zn-bd"/>
</dbReference>
<accession>A0A1G1YNY5</accession>
<feature type="domain" description="CMP/dCMP-type deaminase" evidence="5">
    <location>
        <begin position="6"/>
        <end position="99"/>
    </location>
</feature>
<keyword evidence="2" id="KW-0479">Metal-binding</keyword>
<dbReference type="EMBL" id="MHIP01000039">
    <property type="protein sequence ID" value="OGY53999.1"/>
    <property type="molecule type" value="Genomic_DNA"/>
</dbReference>